<evidence type="ECO:0000313" key="3">
    <source>
        <dbReference type="Proteomes" id="UP001365542"/>
    </source>
</evidence>
<keyword evidence="3" id="KW-1185">Reference proteome</keyword>
<dbReference type="AlphaFoldDB" id="A0AAV9XMN4"/>
<evidence type="ECO:0000313" key="2">
    <source>
        <dbReference type="EMBL" id="KAK6543045.1"/>
    </source>
</evidence>
<reference evidence="2 3" key="1">
    <citation type="submission" date="2019-10" db="EMBL/GenBank/DDBJ databases">
        <authorList>
            <person name="Palmer J.M."/>
        </authorList>
    </citation>
    <scope>NUCLEOTIDE SEQUENCE [LARGE SCALE GENOMIC DNA]</scope>
    <source>
        <strain evidence="2 3">TWF694</strain>
    </source>
</reference>
<feature type="region of interest" description="Disordered" evidence="1">
    <location>
        <begin position="108"/>
        <end position="195"/>
    </location>
</feature>
<dbReference type="EMBL" id="JAVHJO010000002">
    <property type="protein sequence ID" value="KAK6543045.1"/>
    <property type="molecule type" value="Genomic_DNA"/>
</dbReference>
<feature type="compositionally biased region" description="Basic and acidic residues" evidence="1">
    <location>
        <begin position="108"/>
        <end position="130"/>
    </location>
</feature>
<name>A0AAV9XMN4_9PEZI</name>
<protein>
    <submittedName>
        <fullName evidence="2">Uncharacterized protein</fullName>
    </submittedName>
</protein>
<comment type="caution">
    <text evidence="2">The sequence shown here is derived from an EMBL/GenBank/DDBJ whole genome shotgun (WGS) entry which is preliminary data.</text>
</comment>
<feature type="compositionally biased region" description="Polar residues" evidence="1">
    <location>
        <begin position="152"/>
        <end position="167"/>
    </location>
</feature>
<gene>
    <name evidence="2" type="ORF">TWF694_006974</name>
</gene>
<feature type="region of interest" description="Disordered" evidence="1">
    <location>
        <begin position="243"/>
        <end position="262"/>
    </location>
</feature>
<dbReference type="Proteomes" id="UP001365542">
    <property type="component" value="Unassembled WGS sequence"/>
</dbReference>
<proteinExistence type="predicted"/>
<accession>A0AAV9XMN4</accession>
<feature type="compositionally biased region" description="Polar residues" evidence="1">
    <location>
        <begin position="245"/>
        <end position="256"/>
    </location>
</feature>
<sequence length="552" mass="60670">MSFQAPAAFNQGDEMKSGVIRSLYKRIGQLHGELGVQISEAEKAGLQLEEVKVLILKSREKLTMAAMHVDYARRELQEVQKSFTHIDRVIGLQLEDLDLAAALAEGEVPKKQPEIPAQEKAKAPRPERQAAEIGSSTIQPAGTKTAFPPNGKPTTPLNELYSLNVSEGSKKPLDLATTPASKPTRASEVPGKTLSPFHFDEKKISTHNGDVFVESGPSRIFRPPPNFAPGSDQSNATVKPIKTANPAQKASDNESTNLKDTHLRSLYSSSTISIRSDTPATIVCIPHDFDHAGNLPGRMGTKYDAAVICDKSNYLREGVPVLKLADIPKEVSLDDIASGLAGGPLYRISANAGDAGALVKSVRITFIHRQHALDFFGFAKKHNGLAIKNCPKRIQVLDDSKPGPNFVSYTVFRRIMTENVTRSVYVTGLSPNFWTTEKFRELLLVAADKLRVEDPGKYRTSEPLTEQNIVSYRLGSGETGIEAVIHMRSLTLSIIVRTALHGLQHPEGFWKERCNNELGPTISPYDNPDKIPTLKAYWVRDPCDRPLDKLKT</sequence>
<organism evidence="2 3">
    <name type="scientific">Orbilia ellipsospora</name>
    <dbReference type="NCBI Taxonomy" id="2528407"/>
    <lineage>
        <taxon>Eukaryota</taxon>
        <taxon>Fungi</taxon>
        <taxon>Dikarya</taxon>
        <taxon>Ascomycota</taxon>
        <taxon>Pezizomycotina</taxon>
        <taxon>Orbiliomycetes</taxon>
        <taxon>Orbiliales</taxon>
        <taxon>Orbiliaceae</taxon>
        <taxon>Orbilia</taxon>
    </lineage>
</organism>
<evidence type="ECO:0000256" key="1">
    <source>
        <dbReference type="SAM" id="MobiDB-lite"/>
    </source>
</evidence>
<feature type="region of interest" description="Disordered" evidence="1">
    <location>
        <begin position="215"/>
        <end position="238"/>
    </location>
</feature>